<keyword evidence="5 10" id="KW-0694">RNA-binding</keyword>
<evidence type="ECO:0000256" key="7">
    <source>
        <dbReference type="ARBA" id="ARBA00023274"/>
    </source>
</evidence>
<dbReference type="InterPro" id="IPR047867">
    <property type="entry name" value="Ribosomal_uL22_bac/org-type"/>
</dbReference>
<dbReference type="Proteomes" id="UP001500920">
    <property type="component" value="Unassembled WGS sequence"/>
</dbReference>
<dbReference type="GO" id="GO:0005840">
    <property type="term" value="C:ribosome"/>
    <property type="evidence" value="ECO:0007669"/>
    <property type="project" value="UniProtKB-KW"/>
</dbReference>
<dbReference type="EMBL" id="BAABCK010000014">
    <property type="protein sequence ID" value="GAA3719892.1"/>
    <property type="molecule type" value="Genomic_DNA"/>
</dbReference>
<evidence type="ECO:0000313" key="14">
    <source>
        <dbReference type="EMBL" id="GAA3719892.1"/>
    </source>
</evidence>
<evidence type="ECO:0000313" key="15">
    <source>
        <dbReference type="Proteomes" id="UP001500920"/>
    </source>
</evidence>
<dbReference type="HAMAP" id="MF_01331_B">
    <property type="entry name" value="Ribosomal_uL22_B"/>
    <property type="match status" value="1"/>
</dbReference>
<evidence type="ECO:0000256" key="9">
    <source>
        <dbReference type="ARBA" id="ARBA00035207"/>
    </source>
</evidence>
<keyword evidence="6 10" id="KW-0689">Ribosomal protein</keyword>
<protein>
    <recommendedName>
        <fullName evidence="9 10">Large ribosomal subunit protein uL22</fullName>
    </recommendedName>
</protein>
<accession>A0ABP7EKI0</accession>
<dbReference type="SUPFAM" id="SSF54843">
    <property type="entry name" value="Ribosomal protein L22"/>
    <property type="match status" value="1"/>
</dbReference>
<name>A0ABP7EKI0_9STAP</name>
<dbReference type="Gene3D" id="3.90.470.10">
    <property type="entry name" value="Ribosomal protein L22/L17"/>
    <property type="match status" value="1"/>
</dbReference>
<evidence type="ECO:0000256" key="8">
    <source>
        <dbReference type="ARBA" id="ARBA00025084"/>
    </source>
</evidence>
<evidence type="ECO:0000256" key="2">
    <source>
        <dbReference type="ARBA" id="ARBA00009451"/>
    </source>
</evidence>
<sequence>MQAKAVAKTIRIAPRKARMVLDLIRGKEVGEAIAILKLTNKRTSPVVEKLVHSAVANAEHNYDMDVENLFISEAYADEGPTLKRFRPRAQGRATKINKHTSHITIVVSEVAEEAVQETTEEAETEENA</sequence>
<evidence type="ECO:0000256" key="11">
    <source>
        <dbReference type="RuleBase" id="RU004005"/>
    </source>
</evidence>
<keyword evidence="4 10" id="KW-0699">rRNA-binding</keyword>
<comment type="function">
    <text evidence="1 10">The globular domain of the protein is located near the polypeptide exit tunnel on the outside of the subunit, while an extended beta-hairpin is found that lines the wall of the exit tunnel in the center of the 70S ribosome.</text>
</comment>
<evidence type="ECO:0000256" key="13">
    <source>
        <dbReference type="RuleBase" id="RU004008"/>
    </source>
</evidence>
<dbReference type="PROSITE" id="PS00464">
    <property type="entry name" value="RIBOSOMAL_L22"/>
    <property type="match status" value="1"/>
</dbReference>
<comment type="similarity">
    <text evidence="2 10 11">Belongs to the universal ribosomal protein uL22 family.</text>
</comment>
<evidence type="ECO:0000256" key="1">
    <source>
        <dbReference type="ARBA" id="ARBA00003478"/>
    </source>
</evidence>
<dbReference type="InterPro" id="IPR036394">
    <property type="entry name" value="Ribosomal_uL22_sf"/>
</dbReference>
<evidence type="ECO:0000256" key="10">
    <source>
        <dbReference type="HAMAP-Rule" id="MF_01331"/>
    </source>
</evidence>
<proteinExistence type="inferred from homology"/>
<gene>
    <name evidence="10 14" type="primary">rplV</name>
    <name evidence="14" type="ORF">GCM10022378_07520</name>
</gene>
<keyword evidence="7 10" id="KW-0687">Ribonucleoprotein</keyword>
<comment type="caution">
    <text evidence="14">The sequence shown here is derived from an EMBL/GenBank/DDBJ whole genome shotgun (WGS) entry which is preliminary data.</text>
</comment>
<evidence type="ECO:0000256" key="3">
    <source>
        <dbReference type="ARBA" id="ARBA00011838"/>
    </source>
</evidence>
<evidence type="ECO:0000256" key="4">
    <source>
        <dbReference type="ARBA" id="ARBA00022730"/>
    </source>
</evidence>
<dbReference type="PANTHER" id="PTHR13501">
    <property type="entry name" value="CHLOROPLAST 50S RIBOSOMAL PROTEIN L22-RELATED"/>
    <property type="match status" value="1"/>
</dbReference>
<comment type="function">
    <text evidence="10 13">This protein binds specifically to 23S rRNA; its binding is stimulated by other ribosomal proteins, e.g., L4, L17, and L20. It is important during the early stages of 50S assembly. It makes multiple contacts with different domains of the 23S rRNA in the assembled 50S subunit and ribosome.</text>
</comment>
<reference evidence="15" key="1">
    <citation type="journal article" date="2019" name="Int. J. Syst. Evol. Microbiol.">
        <title>The Global Catalogue of Microorganisms (GCM) 10K type strain sequencing project: providing services to taxonomists for standard genome sequencing and annotation.</title>
        <authorList>
            <consortium name="The Broad Institute Genomics Platform"/>
            <consortium name="The Broad Institute Genome Sequencing Center for Infectious Disease"/>
            <person name="Wu L."/>
            <person name="Ma J."/>
        </authorList>
    </citation>
    <scope>NUCLEOTIDE SEQUENCE [LARGE SCALE GENOMIC DNA]</scope>
    <source>
        <strain evidence="15">JCM 16981</strain>
    </source>
</reference>
<dbReference type="CDD" id="cd00336">
    <property type="entry name" value="Ribosomal_L22"/>
    <property type="match status" value="1"/>
</dbReference>
<dbReference type="PANTHER" id="PTHR13501:SF8">
    <property type="entry name" value="LARGE RIBOSOMAL SUBUNIT PROTEIN UL22M"/>
    <property type="match status" value="1"/>
</dbReference>
<evidence type="ECO:0000256" key="12">
    <source>
        <dbReference type="RuleBase" id="RU004006"/>
    </source>
</evidence>
<organism evidence="14 15">
    <name type="scientific">Salinicoccus jeotgali</name>
    <dbReference type="NCBI Taxonomy" id="381634"/>
    <lineage>
        <taxon>Bacteria</taxon>
        <taxon>Bacillati</taxon>
        <taxon>Bacillota</taxon>
        <taxon>Bacilli</taxon>
        <taxon>Bacillales</taxon>
        <taxon>Staphylococcaceae</taxon>
        <taxon>Salinicoccus</taxon>
    </lineage>
</organism>
<evidence type="ECO:0000256" key="5">
    <source>
        <dbReference type="ARBA" id="ARBA00022884"/>
    </source>
</evidence>
<dbReference type="InterPro" id="IPR001063">
    <property type="entry name" value="Ribosomal_uL22"/>
</dbReference>
<comment type="function">
    <text evidence="8">This protein binds specifically to 23S rRNA; its binding is stimulated by other ribosomal proteins, e.g. L4, L17, and L20. It is important during the early stages of 50S assembly. It makes multiple contacts with different domains of the 23S rRNA in the assembled 50S subunit and ribosome.</text>
</comment>
<dbReference type="NCBIfam" id="TIGR01044">
    <property type="entry name" value="rplV_bact"/>
    <property type="match status" value="1"/>
</dbReference>
<dbReference type="InterPro" id="IPR005727">
    <property type="entry name" value="Ribosomal_uL22_bac/chlpt-type"/>
</dbReference>
<comment type="subunit">
    <text evidence="3 10 12">Part of the 50S ribosomal subunit.</text>
</comment>
<dbReference type="InterPro" id="IPR018260">
    <property type="entry name" value="Ribosomal_uL22_CS"/>
</dbReference>
<dbReference type="RefSeq" id="WP_344701585.1">
    <property type="nucleotide sequence ID" value="NZ_BAABCK010000014.1"/>
</dbReference>
<dbReference type="Pfam" id="PF00237">
    <property type="entry name" value="Ribosomal_L22"/>
    <property type="match status" value="1"/>
</dbReference>
<keyword evidence="15" id="KW-1185">Reference proteome</keyword>
<evidence type="ECO:0000256" key="6">
    <source>
        <dbReference type="ARBA" id="ARBA00022980"/>
    </source>
</evidence>